<sequence length="220" mass="24396">MTFGSSSLTKPLLRLGNILLLVKKTSPIMRPHRAFITLATIAVSIRSAEATPIESTSLTTDSSERAVIPWVQLCSGFNLQGCTPEIPITNDCQTGDNCIKSYTCITEIPAVALEHGGVSSLQLGNRGICKFWHGNDCNNLDDHKDEKLNFDTDLVGLPIGWDKKLWPENREEFLLWDTSICNLWDYTKQAHGGTEHWDNKIGSFLCSGGSNRPDQRSKNC</sequence>
<dbReference type="Proteomes" id="UP000316270">
    <property type="component" value="Chromosome 4"/>
</dbReference>
<accession>A0A517L2T8</accession>
<name>A0A517L2T8_9PEZI</name>
<evidence type="ECO:0000313" key="1">
    <source>
        <dbReference type="EMBL" id="QDS69947.1"/>
    </source>
</evidence>
<protein>
    <submittedName>
        <fullName evidence="1">Uncharacterized protein</fullName>
    </submittedName>
</protein>
<dbReference type="OrthoDB" id="10427355at2759"/>
<organism evidence="1 2">
    <name type="scientific">Venturia effusa</name>
    <dbReference type="NCBI Taxonomy" id="50376"/>
    <lineage>
        <taxon>Eukaryota</taxon>
        <taxon>Fungi</taxon>
        <taxon>Dikarya</taxon>
        <taxon>Ascomycota</taxon>
        <taxon>Pezizomycotina</taxon>
        <taxon>Dothideomycetes</taxon>
        <taxon>Pleosporomycetidae</taxon>
        <taxon>Venturiales</taxon>
        <taxon>Venturiaceae</taxon>
        <taxon>Venturia</taxon>
    </lineage>
</organism>
<proteinExistence type="predicted"/>
<dbReference type="AlphaFoldDB" id="A0A517L2T8"/>
<dbReference type="EMBL" id="CP042188">
    <property type="protein sequence ID" value="QDS69947.1"/>
    <property type="molecule type" value="Genomic_DNA"/>
</dbReference>
<evidence type="ECO:0000313" key="2">
    <source>
        <dbReference type="Proteomes" id="UP000316270"/>
    </source>
</evidence>
<gene>
    <name evidence="1" type="ORF">FKW77_002327</name>
</gene>
<keyword evidence="2" id="KW-1185">Reference proteome</keyword>
<reference evidence="1 2" key="1">
    <citation type="submission" date="2019-07" db="EMBL/GenBank/DDBJ databases">
        <title>Finished genome of Venturia effusa.</title>
        <authorList>
            <person name="Young C.A."/>
            <person name="Cox M.P."/>
            <person name="Ganley A.R.D."/>
            <person name="David W.J."/>
        </authorList>
    </citation>
    <scope>NUCLEOTIDE SEQUENCE [LARGE SCALE GENOMIC DNA]</scope>
    <source>
        <strain evidence="2">albino</strain>
    </source>
</reference>